<reference evidence="2 3" key="1">
    <citation type="submission" date="2018-04" db="EMBL/GenBank/DDBJ databases">
        <title>Adhaeribacter sp. HMF7616 genome sequencing and assembly.</title>
        <authorList>
            <person name="Kang H."/>
            <person name="Kang J."/>
            <person name="Cha I."/>
            <person name="Kim H."/>
            <person name="Joh K."/>
        </authorList>
    </citation>
    <scope>NUCLEOTIDE SEQUENCE [LARGE SCALE GENOMIC DNA]</scope>
    <source>
        <strain evidence="2 3">HMF7616</strain>
    </source>
</reference>
<proteinExistence type="predicted"/>
<dbReference type="PANTHER" id="PTHR37305:SF1">
    <property type="entry name" value="MEMBRANE PROTEIN"/>
    <property type="match status" value="1"/>
</dbReference>
<keyword evidence="3" id="KW-1185">Reference proteome</keyword>
<evidence type="ECO:0000313" key="2">
    <source>
        <dbReference type="EMBL" id="RDC62343.1"/>
    </source>
</evidence>
<organism evidence="2 3">
    <name type="scientific">Adhaeribacter pallidiroseus</name>
    <dbReference type="NCBI Taxonomy" id="2072847"/>
    <lineage>
        <taxon>Bacteria</taxon>
        <taxon>Pseudomonadati</taxon>
        <taxon>Bacteroidota</taxon>
        <taxon>Cytophagia</taxon>
        <taxon>Cytophagales</taxon>
        <taxon>Hymenobacteraceae</taxon>
        <taxon>Adhaeribacter</taxon>
    </lineage>
</organism>
<dbReference type="RefSeq" id="WP_115371800.1">
    <property type="nucleotide sequence ID" value="NZ_QASA01000001.1"/>
</dbReference>
<dbReference type="GO" id="GO:0005886">
    <property type="term" value="C:plasma membrane"/>
    <property type="evidence" value="ECO:0007669"/>
    <property type="project" value="UniProtKB-SubCell"/>
</dbReference>
<sequence length="257" mass="29058">MASLLITELRKLIPYRTFWTILVIFTGLFLLFVYMGSKVEINGQAAGPKLYNFPDIWLKLAYIASYFNLLLGVLIIILITDEYSFRTLRQQVIDGWFKSDVVLAKFFVILLIAAFGTCVLLGAGLFFGLSYSPDTSANKVIQDIRHLLFYFVQAIGYMSLAMLFAFLIRKNGLAIIAFLVYAKIIEPIIHLRLPDEVDQYFPMKVLSSLTPMPGRDVLESLTGPTLALSPTMALLPAILYISLFTLLTYVLLKMRDL</sequence>
<dbReference type="OrthoDB" id="1452202at2"/>
<dbReference type="EMBL" id="QASA01000001">
    <property type="protein sequence ID" value="RDC62343.1"/>
    <property type="molecule type" value="Genomic_DNA"/>
</dbReference>
<accession>A0A369QBR8</accession>
<evidence type="ECO:0000313" key="3">
    <source>
        <dbReference type="Proteomes" id="UP000253919"/>
    </source>
</evidence>
<feature type="transmembrane region" description="Helical" evidence="1">
    <location>
        <begin position="101"/>
        <end position="127"/>
    </location>
</feature>
<keyword evidence="1" id="KW-1133">Transmembrane helix</keyword>
<dbReference type="AlphaFoldDB" id="A0A369QBR8"/>
<dbReference type="GO" id="GO:0140359">
    <property type="term" value="F:ABC-type transporter activity"/>
    <property type="evidence" value="ECO:0007669"/>
    <property type="project" value="InterPro"/>
</dbReference>
<evidence type="ECO:0000256" key="1">
    <source>
        <dbReference type="SAM" id="Phobius"/>
    </source>
</evidence>
<keyword evidence="1" id="KW-0812">Transmembrane</keyword>
<feature type="transmembrane region" description="Helical" evidence="1">
    <location>
        <begin position="173"/>
        <end position="193"/>
    </location>
</feature>
<keyword evidence="1" id="KW-0472">Membrane</keyword>
<gene>
    <name evidence="2" type="ORF">AHMF7616_00936</name>
</gene>
<name>A0A369QBR8_9BACT</name>
<comment type="caution">
    <text evidence="2">The sequence shown here is derived from an EMBL/GenBank/DDBJ whole genome shotgun (WGS) entry which is preliminary data.</text>
</comment>
<dbReference type="Pfam" id="PF12730">
    <property type="entry name" value="ABC2_membrane_4"/>
    <property type="match status" value="1"/>
</dbReference>
<dbReference type="PANTHER" id="PTHR37305">
    <property type="entry name" value="INTEGRAL MEMBRANE PROTEIN-RELATED"/>
    <property type="match status" value="1"/>
</dbReference>
<dbReference type="Proteomes" id="UP000253919">
    <property type="component" value="Unassembled WGS sequence"/>
</dbReference>
<feature type="transmembrane region" description="Helical" evidence="1">
    <location>
        <begin position="147"/>
        <end position="166"/>
    </location>
</feature>
<feature type="transmembrane region" description="Helical" evidence="1">
    <location>
        <begin position="56"/>
        <end position="80"/>
    </location>
</feature>
<protein>
    <submittedName>
        <fullName evidence="2">Uncharacterized protein</fullName>
    </submittedName>
</protein>
<feature type="transmembrane region" description="Helical" evidence="1">
    <location>
        <begin position="12"/>
        <end position="36"/>
    </location>
</feature>
<feature type="transmembrane region" description="Helical" evidence="1">
    <location>
        <begin position="233"/>
        <end position="252"/>
    </location>
</feature>